<accession>A0A165BV31</accession>
<evidence type="ECO:0000313" key="1">
    <source>
        <dbReference type="EMBL" id="KZT01710.1"/>
    </source>
</evidence>
<dbReference type="AlphaFoldDB" id="A0A165BV31"/>
<dbReference type="OrthoDB" id="2802139at2759"/>
<evidence type="ECO:0000313" key="2">
    <source>
        <dbReference type="Proteomes" id="UP000076871"/>
    </source>
</evidence>
<keyword evidence="2" id="KW-1185">Reference proteome</keyword>
<feature type="non-terminal residue" evidence="1">
    <location>
        <position position="75"/>
    </location>
</feature>
<gene>
    <name evidence="1" type="ORF">LAESUDRAFT_634450</name>
</gene>
<feature type="non-terminal residue" evidence="1">
    <location>
        <position position="1"/>
    </location>
</feature>
<reference evidence="1 2" key="1">
    <citation type="journal article" date="2016" name="Mol. Biol. Evol.">
        <title>Comparative Genomics of Early-Diverging Mushroom-Forming Fungi Provides Insights into the Origins of Lignocellulose Decay Capabilities.</title>
        <authorList>
            <person name="Nagy L.G."/>
            <person name="Riley R."/>
            <person name="Tritt A."/>
            <person name="Adam C."/>
            <person name="Daum C."/>
            <person name="Floudas D."/>
            <person name="Sun H."/>
            <person name="Yadav J.S."/>
            <person name="Pangilinan J."/>
            <person name="Larsson K.H."/>
            <person name="Matsuura K."/>
            <person name="Barry K."/>
            <person name="Labutti K."/>
            <person name="Kuo R."/>
            <person name="Ohm R.A."/>
            <person name="Bhattacharya S.S."/>
            <person name="Shirouzu T."/>
            <person name="Yoshinaga Y."/>
            <person name="Martin F.M."/>
            <person name="Grigoriev I.V."/>
            <person name="Hibbett D.S."/>
        </authorList>
    </citation>
    <scope>NUCLEOTIDE SEQUENCE [LARGE SCALE GENOMIC DNA]</scope>
    <source>
        <strain evidence="1 2">93-53</strain>
    </source>
</reference>
<dbReference type="InParanoid" id="A0A165BV31"/>
<proteinExistence type="predicted"/>
<organism evidence="1 2">
    <name type="scientific">Laetiporus sulphureus 93-53</name>
    <dbReference type="NCBI Taxonomy" id="1314785"/>
    <lineage>
        <taxon>Eukaryota</taxon>
        <taxon>Fungi</taxon>
        <taxon>Dikarya</taxon>
        <taxon>Basidiomycota</taxon>
        <taxon>Agaricomycotina</taxon>
        <taxon>Agaricomycetes</taxon>
        <taxon>Polyporales</taxon>
        <taxon>Laetiporus</taxon>
    </lineage>
</organism>
<protein>
    <submittedName>
        <fullName evidence="1">Uncharacterized protein</fullName>
    </submittedName>
</protein>
<dbReference type="RefSeq" id="XP_040759450.1">
    <property type="nucleotide sequence ID" value="XM_040903438.1"/>
</dbReference>
<dbReference type="STRING" id="1314785.A0A165BV31"/>
<dbReference type="GeneID" id="63820469"/>
<dbReference type="EMBL" id="KV427660">
    <property type="protein sequence ID" value="KZT01710.1"/>
    <property type="molecule type" value="Genomic_DNA"/>
</dbReference>
<name>A0A165BV31_9APHY</name>
<dbReference type="Proteomes" id="UP000076871">
    <property type="component" value="Unassembled WGS sequence"/>
</dbReference>
<sequence length="75" mass="9009">FLALRIEWCKARAHANRWSEECQLIEEEMHRVIAFHAYQARWWLDKIEQNPVASEEHQEGLIAYAMRQAELRTSL</sequence>